<dbReference type="InterPro" id="IPR033806">
    <property type="entry name" value="CDI_toxin_Bp1026b-like"/>
</dbReference>
<keyword evidence="2" id="KW-0964">Secreted</keyword>
<dbReference type="EMBL" id="CADCTF010000063">
    <property type="protein sequence ID" value="CAA9232905.1"/>
    <property type="molecule type" value="Genomic_DNA"/>
</dbReference>
<evidence type="ECO:0000256" key="3">
    <source>
        <dbReference type="SAM" id="MobiDB-lite"/>
    </source>
</evidence>
<proteinExistence type="predicted"/>
<evidence type="ECO:0000259" key="5">
    <source>
        <dbReference type="Pfam" id="PF18451"/>
    </source>
</evidence>
<comment type="subcellular location">
    <subcellularLocation>
        <location evidence="1">Secreted</location>
    </subcellularLocation>
</comment>
<dbReference type="Gene3D" id="3.40.1350.120">
    <property type="match status" value="1"/>
</dbReference>
<evidence type="ECO:0000256" key="1">
    <source>
        <dbReference type="ARBA" id="ARBA00004613"/>
    </source>
</evidence>
<dbReference type="Pfam" id="PF18451">
    <property type="entry name" value="CdiA_C"/>
    <property type="match status" value="1"/>
</dbReference>
<reference evidence="6" key="1">
    <citation type="submission" date="2020-02" db="EMBL/GenBank/DDBJ databases">
        <authorList>
            <person name="Meier V. D."/>
        </authorList>
    </citation>
    <scope>NUCLEOTIDE SEQUENCE</scope>
    <source>
        <strain evidence="6">AVDCRST_MAG50</strain>
    </source>
</reference>
<feature type="compositionally biased region" description="Basic and acidic residues" evidence="3">
    <location>
        <begin position="197"/>
        <end position="230"/>
    </location>
</feature>
<dbReference type="Pfam" id="PF14449">
    <property type="entry name" value="PT-TG"/>
    <property type="match status" value="1"/>
</dbReference>
<dbReference type="InterPro" id="IPR027797">
    <property type="entry name" value="PT-TG_dom"/>
</dbReference>
<dbReference type="GO" id="GO:0004549">
    <property type="term" value="F:tRNA-specific ribonuclease activity"/>
    <property type="evidence" value="ECO:0007669"/>
    <property type="project" value="InterPro"/>
</dbReference>
<protein>
    <recommendedName>
        <fullName evidence="7">tRNA nuclease CdiA C-terminal domain-containing protein</fullName>
    </recommendedName>
</protein>
<name>A0A6J4HTC4_9ACTN</name>
<gene>
    <name evidence="6" type="ORF">AVDCRST_MAG50-1271</name>
</gene>
<feature type="domain" description="Pre-toxin TG" evidence="4">
    <location>
        <begin position="60"/>
        <end position="113"/>
    </location>
</feature>
<feature type="domain" description="tRNA nuclease CdiA C-terminal" evidence="5">
    <location>
        <begin position="252"/>
        <end position="330"/>
    </location>
</feature>
<organism evidence="6">
    <name type="scientific">uncultured Acidimicrobiales bacterium</name>
    <dbReference type="NCBI Taxonomy" id="310071"/>
    <lineage>
        <taxon>Bacteria</taxon>
        <taxon>Bacillati</taxon>
        <taxon>Actinomycetota</taxon>
        <taxon>Acidimicrobiia</taxon>
        <taxon>Acidimicrobiales</taxon>
        <taxon>environmental samples</taxon>
    </lineage>
</organism>
<sequence>MLRAVGRVAQLLIFGWLVVMVISLLTASPAAADNCSVFTDCFGVSSSAAEATFGLSLLAGLSLVLDFVPIVGDVKGLVEAGTGRDLLTGEELSPLERALGLIPLLPIGDLARAAGKLDDIVDVGRHADDVPVGAGRGPGGGGPPPGGGGPPVGGGPPRGGGDGGGPPRGGGGDGGGGPPRDDGGGPPRGDGPGGTRPSREPGDHTPDGPRTRIPPKSDDATRRGLERENESADTLARNGYRVEQNPNVPGNKNPDFLIEGEIFDNMAPTTSNPYSIWRNMQAGKIDSGQTSRVVLNLDGSNVSLDALRQQFADHPMPGLDEVIVIRDGAIIPFFP</sequence>
<evidence type="ECO:0000259" key="4">
    <source>
        <dbReference type="Pfam" id="PF14449"/>
    </source>
</evidence>
<evidence type="ECO:0000256" key="2">
    <source>
        <dbReference type="ARBA" id="ARBA00022525"/>
    </source>
</evidence>
<dbReference type="InterPro" id="IPR040559">
    <property type="entry name" value="CdiA_C"/>
</dbReference>
<feature type="region of interest" description="Disordered" evidence="3">
    <location>
        <begin position="128"/>
        <end position="252"/>
    </location>
</feature>
<dbReference type="AlphaFoldDB" id="A0A6J4HTC4"/>
<feature type="compositionally biased region" description="Gly residues" evidence="3">
    <location>
        <begin position="149"/>
        <end position="194"/>
    </location>
</feature>
<dbReference type="GO" id="GO:0005576">
    <property type="term" value="C:extracellular region"/>
    <property type="evidence" value="ECO:0007669"/>
    <property type="project" value="UniProtKB-SubCell"/>
</dbReference>
<evidence type="ECO:0000313" key="6">
    <source>
        <dbReference type="EMBL" id="CAA9232905.1"/>
    </source>
</evidence>
<evidence type="ECO:0008006" key="7">
    <source>
        <dbReference type="Google" id="ProtNLM"/>
    </source>
</evidence>
<accession>A0A6J4HTC4</accession>
<dbReference type="CDD" id="cd13442">
    <property type="entry name" value="CDI_toxin_Bp1026b-like"/>
    <property type="match status" value="1"/>
</dbReference>